<dbReference type="AlphaFoldDB" id="A0A9D4L067"/>
<reference evidence="1" key="2">
    <citation type="submission" date="2020-11" db="EMBL/GenBank/DDBJ databases">
        <authorList>
            <person name="McCartney M.A."/>
            <person name="Auch B."/>
            <person name="Kono T."/>
            <person name="Mallez S."/>
            <person name="Becker A."/>
            <person name="Gohl D.M."/>
            <person name="Silverstein K.A.T."/>
            <person name="Koren S."/>
            <person name="Bechman K.B."/>
            <person name="Herman A."/>
            <person name="Abrahante J.E."/>
            <person name="Garbe J."/>
        </authorList>
    </citation>
    <scope>NUCLEOTIDE SEQUENCE</scope>
    <source>
        <strain evidence="1">Duluth1</strain>
        <tissue evidence="1">Whole animal</tissue>
    </source>
</reference>
<name>A0A9D4L067_DREPO</name>
<protein>
    <submittedName>
        <fullName evidence="1">Uncharacterized protein</fullName>
    </submittedName>
</protein>
<accession>A0A9D4L067</accession>
<gene>
    <name evidence="1" type="ORF">DPMN_091809</name>
</gene>
<reference evidence="1" key="1">
    <citation type="journal article" date="2019" name="bioRxiv">
        <title>The Genome of the Zebra Mussel, Dreissena polymorpha: A Resource for Invasive Species Research.</title>
        <authorList>
            <person name="McCartney M.A."/>
            <person name="Auch B."/>
            <person name="Kono T."/>
            <person name="Mallez S."/>
            <person name="Zhang Y."/>
            <person name="Obille A."/>
            <person name="Becker A."/>
            <person name="Abrahante J.E."/>
            <person name="Garbe J."/>
            <person name="Badalamenti J.P."/>
            <person name="Herman A."/>
            <person name="Mangelson H."/>
            <person name="Liachko I."/>
            <person name="Sullivan S."/>
            <person name="Sone E.D."/>
            <person name="Koren S."/>
            <person name="Silverstein K.A.T."/>
            <person name="Beckman K.B."/>
            <person name="Gohl D.M."/>
        </authorList>
    </citation>
    <scope>NUCLEOTIDE SEQUENCE</scope>
    <source>
        <strain evidence="1">Duluth1</strain>
        <tissue evidence="1">Whole animal</tissue>
    </source>
</reference>
<organism evidence="1 2">
    <name type="scientific">Dreissena polymorpha</name>
    <name type="common">Zebra mussel</name>
    <name type="synonym">Mytilus polymorpha</name>
    <dbReference type="NCBI Taxonomy" id="45954"/>
    <lineage>
        <taxon>Eukaryota</taxon>
        <taxon>Metazoa</taxon>
        <taxon>Spiralia</taxon>
        <taxon>Lophotrochozoa</taxon>
        <taxon>Mollusca</taxon>
        <taxon>Bivalvia</taxon>
        <taxon>Autobranchia</taxon>
        <taxon>Heteroconchia</taxon>
        <taxon>Euheterodonta</taxon>
        <taxon>Imparidentia</taxon>
        <taxon>Neoheterodontei</taxon>
        <taxon>Myida</taxon>
        <taxon>Dreissenoidea</taxon>
        <taxon>Dreissenidae</taxon>
        <taxon>Dreissena</taxon>
    </lineage>
</organism>
<sequence length="53" mass="6046">MPGKCLLKEADGAYMLRTKALLRKTLGNRRKEISLKLLAELIPVEMSKYRKIG</sequence>
<comment type="caution">
    <text evidence="1">The sequence shown here is derived from an EMBL/GenBank/DDBJ whole genome shotgun (WGS) entry which is preliminary data.</text>
</comment>
<dbReference type="Proteomes" id="UP000828390">
    <property type="component" value="Unassembled WGS sequence"/>
</dbReference>
<proteinExistence type="predicted"/>
<dbReference type="EMBL" id="JAIWYP010000003">
    <property type="protein sequence ID" value="KAH3849410.1"/>
    <property type="molecule type" value="Genomic_DNA"/>
</dbReference>
<keyword evidence="2" id="KW-1185">Reference proteome</keyword>
<evidence type="ECO:0000313" key="2">
    <source>
        <dbReference type="Proteomes" id="UP000828390"/>
    </source>
</evidence>
<evidence type="ECO:0000313" key="1">
    <source>
        <dbReference type="EMBL" id="KAH3849410.1"/>
    </source>
</evidence>